<gene>
    <name evidence="2" type="ORF">MSBRM_0963</name>
</gene>
<dbReference type="SUPFAM" id="SSF46785">
    <property type="entry name" value="Winged helix' DNA-binding domain"/>
    <property type="match status" value="1"/>
</dbReference>
<dbReference type="PANTHER" id="PTHR34293">
    <property type="entry name" value="HTH-TYPE TRANSCRIPTIONAL REGULATOR TRMBL2"/>
    <property type="match status" value="1"/>
</dbReference>
<reference evidence="2 3" key="1">
    <citation type="submission" date="2014-07" db="EMBL/GenBank/DDBJ databases">
        <title>Methanogenic archaea and the global carbon cycle.</title>
        <authorList>
            <person name="Henriksen J.R."/>
            <person name="Luke J."/>
            <person name="Reinhart S."/>
            <person name="Benedict M.N."/>
            <person name="Youngblut N.D."/>
            <person name="Metcalf M.E."/>
            <person name="Whitaker R.J."/>
            <person name="Metcalf W.W."/>
        </authorList>
    </citation>
    <scope>NUCLEOTIDE SEQUENCE [LARGE SCALE GENOMIC DNA]</scope>
    <source>
        <strain evidence="2 3">MS</strain>
    </source>
</reference>
<dbReference type="STRING" id="1434108.MSBRM_0963"/>
<evidence type="ECO:0000313" key="3">
    <source>
        <dbReference type="Proteomes" id="UP000033033"/>
    </source>
</evidence>
<accession>A0A0E3LN11</accession>
<dbReference type="KEGG" id="mby:MSBRM_0963"/>
<dbReference type="PANTHER" id="PTHR34293:SF1">
    <property type="entry name" value="HTH-TYPE TRANSCRIPTIONAL REGULATOR TRMBL2"/>
    <property type="match status" value="1"/>
</dbReference>
<name>A0A0E3LN11_METBA</name>
<dbReference type="PATRIC" id="fig|1434108.4.peg.1170"/>
<dbReference type="Gene3D" id="1.10.10.10">
    <property type="entry name" value="Winged helix-like DNA-binding domain superfamily/Winged helix DNA-binding domain"/>
    <property type="match status" value="1"/>
</dbReference>
<dbReference type="Pfam" id="PF01978">
    <property type="entry name" value="TrmB"/>
    <property type="match status" value="1"/>
</dbReference>
<dbReference type="InterPro" id="IPR036388">
    <property type="entry name" value="WH-like_DNA-bd_sf"/>
</dbReference>
<dbReference type="InterPro" id="IPR036390">
    <property type="entry name" value="WH_DNA-bd_sf"/>
</dbReference>
<dbReference type="InterPro" id="IPR002831">
    <property type="entry name" value="Tscrpt_reg_TrmB_N"/>
</dbReference>
<dbReference type="Proteomes" id="UP000033033">
    <property type="component" value="Chromosome"/>
</dbReference>
<dbReference type="AlphaFoldDB" id="A0A0E3LN11"/>
<evidence type="ECO:0000259" key="1">
    <source>
        <dbReference type="Pfam" id="PF01978"/>
    </source>
</evidence>
<protein>
    <submittedName>
        <fullName evidence="2">Transcriptional regulator, TrmB family</fullName>
    </submittedName>
</protein>
<organism evidence="2 3">
    <name type="scientific">Methanosarcina barkeri MS</name>
    <dbReference type="NCBI Taxonomy" id="1434108"/>
    <lineage>
        <taxon>Archaea</taxon>
        <taxon>Methanobacteriati</taxon>
        <taxon>Methanobacteriota</taxon>
        <taxon>Stenosarchaea group</taxon>
        <taxon>Methanomicrobia</taxon>
        <taxon>Methanosarcinales</taxon>
        <taxon>Methanosarcinaceae</taxon>
        <taxon>Methanosarcina</taxon>
    </lineage>
</organism>
<dbReference type="EMBL" id="CP009528">
    <property type="protein sequence ID" value="AKB53961.1"/>
    <property type="molecule type" value="Genomic_DNA"/>
</dbReference>
<feature type="domain" description="Transcription regulator TrmB N-terminal" evidence="1">
    <location>
        <begin position="17"/>
        <end position="84"/>
    </location>
</feature>
<sequence>MGEKEEEEVTRKIIENLQKLGFTRNEAKIYAVLVCLKQARASEIAESSGVPRSKVYGTLRGMEKKGYVRIIEGEPTLFCCVEPEELIFRIRTDFMLSLSETANELNALSPTTKGFSVGSFRKLKVRV</sequence>
<dbReference type="HOGENOM" id="CLU_156334_0_0_2"/>
<proteinExistence type="predicted"/>
<dbReference type="InterPro" id="IPR051797">
    <property type="entry name" value="TrmB-like"/>
</dbReference>
<evidence type="ECO:0000313" key="2">
    <source>
        <dbReference type="EMBL" id="AKB53961.1"/>
    </source>
</evidence>
<keyword evidence="3" id="KW-1185">Reference proteome</keyword>